<evidence type="ECO:0000256" key="3">
    <source>
        <dbReference type="ARBA" id="ARBA00022692"/>
    </source>
</evidence>
<dbReference type="PRINTS" id="PR00762">
    <property type="entry name" value="CLCHANNEL"/>
</dbReference>
<evidence type="ECO:0000313" key="14">
    <source>
        <dbReference type="Proteomes" id="UP001307889"/>
    </source>
</evidence>
<reference evidence="13 14" key="1">
    <citation type="submission" date="2023-09" db="EMBL/GenBank/DDBJ databases">
        <title>Nesidiocoris tenuis whole genome shotgun sequence.</title>
        <authorList>
            <person name="Shibata T."/>
            <person name="Shimoda M."/>
            <person name="Kobayashi T."/>
            <person name="Uehara T."/>
        </authorList>
    </citation>
    <scope>NUCLEOTIDE SEQUENCE [LARGE SCALE GENOMIC DNA]</scope>
    <source>
        <strain evidence="13 14">Japan</strain>
    </source>
</reference>
<proteinExistence type="predicted"/>
<dbReference type="Pfam" id="PF00571">
    <property type="entry name" value="CBS"/>
    <property type="match status" value="1"/>
</dbReference>
<feature type="domain" description="CBS" evidence="12">
    <location>
        <begin position="744"/>
        <end position="785"/>
    </location>
</feature>
<protein>
    <submittedName>
        <fullName evidence="13">Chloride channel</fullName>
    </submittedName>
</protein>
<gene>
    <name evidence="13" type="ORF">NTJ_14376</name>
</gene>
<evidence type="ECO:0000256" key="5">
    <source>
        <dbReference type="ARBA" id="ARBA00022989"/>
    </source>
</evidence>
<keyword evidence="14" id="KW-1185">Reference proteome</keyword>
<evidence type="ECO:0000256" key="7">
    <source>
        <dbReference type="ARBA" id="ARBA00023122"/>
    </source>
</evidence>
<feature type="transmembrane region" description="Helical" evidence="11">
    <location>
        <begin position="211"/>
        <end position="230"/>
    </location>
</feature>
<sequence length="821" mass="90451">MITPPSWAYNRSSLDGIRSDDGREAIRLEKMRHHNHDDRDSFAKPTYLGKLNPSSSASSSSSRLRTVRAKSGSLSYISSKYESLDYDTCENQLLVDEERTRGYTYVVQTDVARWFLFFLIGIFTAGLGVFTDVSIAYLADLKYNILKYYMDKCLKEECLYLTYGMWLVLVLVPVLVASTLVVYIEPAASGSGVPAVIGYLNGVKMPHVVEVKVLIVRMLSTIATCVGGLAGGKEGPMIHSGAIVGGSLATIWLPGLGPHSVLHYFRQDHEKRDFVAGGSAAGVAAAFGAPVGGVLLSLEEGTSFWSLSLIWKIFLSSMVATFTLNLSLSAVEGHPGQLTHPGLLFFGKLNDTITKYEVFELPIFILMGVIGGLLGAVFVAINMRLMVFRMKHIKKKWLKLLEALTVGFLTASCGMASIYTLDYCRDFTEASPKFAVQMFCRGDHQHNELSAFWFQKSEDTLRSLFHDPKGSYSVVPLVVFFLMYFCMSIMTTGLSVSAGVFVPALLSGAAWGRLIGIGIQHVFPEAAWAEPAKYAVIGAAAHLGGICRISISLTVMMIEATGNITFGLPLMLTLITTKWIGDFFTEGVYEMQIYLNGVPLLPSAPPPLSSDIKATDVMSAPPVVFTSKVKVARIIDTLDNVPHNGFPIVESAANSSNPVAANQGVLKSAGRLKGLILKSQLLILLHSKSFNELVPNTSDQLRKKLHMFREAYAKHQKIQLRSGWIEDVQITEEDYNQVLDLRPYMNPSPYTVKLDASLPRIFRLFRGLGLRHIIVVNDVNEVVGMNSECKYDKKRMLWSAKLVGAALKSSSKKPSNRRFQH</sequence>
<dbReference type="EMBL" id="AP028921">
    <property type="protein sequence ID" value="BET01559.1"/>
    <property type="molecule type" value="Genomic_DNA"/>
</dbReference>
<feature type="transmembrane region" description="Helical" evidence="11">
    <location>
        <begin position="363"/>
        <end position="385"/>
    </location>
</feature>
<keyword evidence="8 11" id="KW-0472">Membrane</keyword>
<evidence type="ECO:0000259" key="12">
    <source>
        <dbReference type="Pfam" id="PF00571"/>
    </source>
</evidence>
<keyword evidence="2" id="KW-0813">Transport</keyword>
<evidence type="ECO:0000256" key="11">
    <source>
        <dbReference type="SAM" id="Phobius"/>
    </source>
</evidence>
<evidence type="ECO:0000313" key="13">
    <source>
        <dbReference type="EMBL" id="BET01559.1"/>
    </source>
</evidence>
<dbReference type="Gene3D" id="3.10.580.10">
    <property type="entry name" value="CBS-domain"/>
    <property type="match status" value="1"/>
</dbReference>
<dbReference type="InterPro" id="IPR051280">
    <property type="entry name" value="Cl-channel/antiporter"/>
</dbReference>
<keyword evidence="7" id="KW-0129">CBS domain</keyword>
<feature type="transmembrane region" description="Helical" evidence="11">
    <location>
        <begin position="237"/>
        <end position="254"/>
    </location>
</feature>
<feature type="region of interest" description="Disordered" evidence="10">
    <location>
        <begin position="34"/>
        <end position="63"/>
    </location>
</feature>
<dbReference type="InterPro" id="IPR014743">
    <property type="entry name" value="Cl-channel_core"/>
</dbReference>
<evidence type="ECO:0000256" key="9">
    <source>
        <dbReference type="ARBA" id="ARBA00023214"/>
    </source>
</evidence>
<keyword evidence="6" id="KW-0406">Ion transport</keyword>
<name>A0ABN7BBB2_9HEMI</name>
<feature type="transmembrane region" description="Helical" evidence="11">
    <location>
        <begin position="114"/>
        <end position="139"/>
    </location>
</feature>
<dbReference type="Gene3D" id="1.10.3080.10">
    <property type="entry name" value="Clc chloride channel"/>
    <property type="match status" value="1"/>
</dbReference>
<feature type="transmembrane region" description="Helical" evidence="11">
    <location>
        <begin position="160"/>
        <end position="184"/>
    </location>
</feature>
<keyword evidence="9" id="KW-0868">Chloride</keyword>
<dbReference type="Proteomes" id="UP001307889">
    <property type="component" value="Chromosome 13"/>
</dbReference>
<evidence type="ECO:0000256" key="4">
    <source>
        <dbReference type="ARBA" id="ARBA00022737"/>
    </source>
</evidence>
<dbReference type="InterPro" id="IPR000644">
    <property type="entry name" value="CBS_dom"/>
</dbReference>
<evidence type="ECO:0000256" key="8">
    <source>
        <dbReference type="ARBA" id="ARBA00023136"/>
    </source>
</evidence>
<dbReference type="InterPro" id="IPR046342">
    <property type="entry name" value="CBS_dom_sf"/>
</dbReference>
<dbReference type="PANTHER" id="PTHR11689">
    <property type="entry name" value="CHLORIDE CHANNEL PROTEIN CLC FAMILY MEMBER"/>
    <property type="match status" value="1"/>
</dbReference>
<feature type="transmembrane region" description="Helical" evidence="11">
    <location>
        <begin position="477"/>
        <end position="506"/>
    </location>
</feature>
<accession>A0ABN7BBB2</accession>
<comment type="subcellular location">
    <subcellularLocation>
        <location evidence="1">Membrane</location>
        <topology evidence="1">Multi-pass membrane protein</topology>
    </subcellularLocation>
</comment>
<keyword evidence="5 11" id="KW-1133">Transmembrane helix</keyword>
<evidence type="ECO:0000256" key="1">
    <source>
        <dbReference type="ARBA" id="ARBA00004141"/>
    </source>
</evidence>
<dbReference type="PANTHER" id="PTHR11689:SF136">
    <property type="entry name" value="H(+)_CL(-) EXCHANGE TRANSPORTER 7"/>
    <property type="match status" value="1"/>
</dbReference>
<dbReference type="SUPFAM" id="SSF81340">
    <property type="entry name" value="Clc chloride channel"/>
    <property type="match status" value="1"/>
</dbReference>
<dbReference type="Pfam" id="PF00654">
    <property type="entry name" value="Voltage_CLC"/>
    <property type="match status" value="1"/>
</dbReference>
<feature type="transmembrane region" description="Helical" evidence="11">
    <location>
        <begin position="309"/>
        <end position="331"/>
    </location>
</feature>
<organism evidence="13 14">
    <name type="scientific">Nesidiocoris tenuis</name>
    <dbReference type="NCBI Taxonomy" id="355587"/>
    <lineage>
        <taxon>Eukaryota</taxon>
        <taxon>Metazoa</taxon>
        <taxon>Ecdysozoa</taxon>
        <taxon>Arthropoda</taxon>
        <taxon>Hexapoda</taxon>
        <taxon>Insecta</taxon>
        <taxon>Pterygota</taxon>
        <taxon>Neoptera</taxon>
        <taxon>Paraneoptera</taxon>
        <taxon>Hemiptera</taxon>
        <taxon>Heteroptera</taxon>
        <taxon>Panheteroptera</taxon>
        <taxon>Cimicomorpha</taxon>
        <taxon>Miridae</taxon>
        <taxon>Dicyphina</taxon>
        <taxon>Nesidiocoris</taxon>
    </lineage>
</organism>
<feature type="transmembrane region" description="Helical" evidence="11">
    <location>
        <begin position="397"/>
        <end position="419"/>
    </location>
</feature>
<feature type="transmembrane region" description="Helical" evidence="11">
    <location>
        <begin position="274"/>
        <end position="297"/>
    </location>
</feature>
<dbReference type="InterPro" id="IPR001807">
    <property type="entry name" value="ClC"/>
</dbReference>
<evidence type="ECO:0000256" key="6">
    <source>
        <dbReference type="ARBA" id="ARBA00023065"/>
    </source>
</evidence>
<dbReference type="SUPFAM" id="SSF54631">
    <property type="entry name" value="CBS-domain pair"/>
    <property type="match status" value="1"/>
</dbReference>
<keyword evidence="3 11" id="KW-0812">Transmembrane</keyword>
<evidence type="ECO:0000256" key="2">
    <source>
        <dbReference type="ARBA" id="ARBA00022448"/>
    </source>
</evidence>
<keyword evidence="4" id="KW-0677">Repeat</keyword>
<evidence type="ECO:0000256" key="10">
    <source>
        <dbReference type="SAM" id="MobiDB-lite"/>
    </source>
</evidence>
<dbReference type="CDD" id="cd04591">
    <property type="entry name" value="CBS_pair_voltage-gated_CLC_euk_bac"/>
    <property type="match status" value="1"/>
</dbReference>